<evidence type="ECO:0000313" key="6">
    <source>
        <dbReference type="EMBL" id="TCS75810.1"/>
    </source>
</evidence>
<dbReference type="SUPFAM" id="SSF53850">
    <property type="entry name" value="Periplasmic binding protein-like II"/>
    <property type="match status" value="1"/>
</dbReference>
<dbReference type="PRINTS" id="PR00039">
    <property type="entry name" value="HTHLYSR"/>
</dbReference>
<keyword evidence="2" id="KW-0805">Transcription regulation</keyword>
<dbReference type="Gene3D" id="1.10.10.10">
    <property type="entry name" value="Winged helix-like DNA-binding domain superfamily/Winged helix DNA-binding domain"/>
    <property type="match status" value="1"/>
</dbReference>
<keyword evidence="4" id="KW-0804">Transcription</keyword>
<organism evidence="6 7">
    <name type="scientific">Pectinatus cerevisiiphilus</name>
    <dbReference type="NCBI Taxonomy" id="86956"/>
    <lineage>
        <taxon>Bacteria</taxon>
        <taxon>Bacillati</taxon>
        <taxon>Bacillota</taxon>
        <taxon>Negativicutes</taxon>
        <taxon>Selenomonadales</taxon>
        <taxon>Selenomonadaceae</taxon>
        <taxon>Pectinatus</taxon>
    </lineage>
</organism>
<dbReference type="Pfam" id="PF03466">
    <property type="entry name" value="LysR_substrate"/>
    <property type="match status" value="1"/>
</dbReference>
<dbReference type="FunFam" id="1.10.10.10:FF:000001">
    <property type="entry name" value="LysR family transcriptional regulator"/>
    <property type="match status" value="1"/>
</dbReference>
<dbReference type="Proteomes" id="UP000295188">
    <property type="component" value="Unassembled WGS sequence"/>
</dbReference>
<comment type="similarity">
    <text evidence="1">Belongs to the LysR transcriptional regulatory family.</text>
</comment>
<evidence type="ECO:0000256" key="3">
    <source>
        <dbReference type="ARBA" id="ARBA00023125"/>
    </source>
</evidence>
<reference evidence="6 7" key="1">
    <citation type="submission" date="2019-03" db="EMBL/GenBank/DDBJ databases">
        <title>Genomic Encyclopedia of Type Strains, Phase IV (KMG-IV): sequencing the most valuable type-strain genomes for metagenomic binning, comparative biology and taxonomic classification.</title>
        <authorList>
            <person name="Goeker M."/>
        </authorList>
    </citation>
    <scope>NUCLEOTIDE SEQUENCE [LARGE SCALE GENOMIC DNA]</scope>
    <source>
        <strain evidence="6 7">DSM 20467</strain>
    </source>
</reference>
<dbReference type="AlphaFoldDB" id="A0A4R3K1T4"/>
<proteinExistence type="inferred from homology"/>
<dbReference type="InterPro" id="IPR036390">
    <property type="entry name" value="WH_DNA-bd_sf"/>
</dbReference>
<dbReference type="PANTHER" id="PTHR30126:SF39">
    <property type="entry name" value="HTH-TYPE TRANSCRIPTIONAL REGULATOR CYSL"/>
    <property type="match status" value="1"/>
</dbReference>
<dbReference type="GO" id="GO:0000976">
    <property type="term" value="F:transcription cis-regulatory region binding"/>
    <property type="evidence" value="ECO:0007669"/>
    <property type="project" value="TreeGrafter"/>
</dbReference>
<dbReference type="PANTHER" id="PTHR30126">
    <property type="entry name" value="HTH-TYPE TRANSCRIPTIONAL REGULATOR"/>
    <property type="match status" value="1"/>
</dbReference>
<evidence type="ECO:0000313" key="7">
    <source>
        <dbReference type="Proteomes" id="UP000295188"/>
    </source>
</evidence>
<name>A0A4R3K1T4_9FIRM</name>
<dbReference type="SUPFAM" id="SSF46785">
    <property type="entry name" value="Winged helix' DNA-binding domain"/>
    <property type="match status" value="1"/>
</dbReference>
<sequence length="295" mass="33868">MTLRHLTIFIFVCNENSMTKAADKMHMAQPSISQAISELEKHYNVRLFERLGKQLHLTVAGKKLLTYARHIVNLNDQIEEVMRRFGDTYHIRLGASVTIGECVLIDLLKKLYESYPESHITSAIHNTAVLEDMLLADDLDIAMVEGRIRSDLLVTIPFMDDELIFIAKNNHPLTKKRKINFFDLENVDFFTREKGSGTRDLFEEVMNHHNINYHIIGTYNNAETIKKAVETGIGISVISKLAVRTELESGELCQLKVEGLIFERKFHIVYHKNKYISEGLKTVISFCKNMVKLKA</sequence>
<dbReference type="InterPro" id="IPR036388">
    <property type="entry name" value="WH-like_DNA-bd_sf"/>
</dbReference>
<dbReference type="PROSITE" id="PS50931">
    <property type="entry name" value="HTH_LYSR"/>
    <property type="match status" value="1"/>
</dbReference>
<dbReference type="Pfam" id="PF00126">
    <property type="entry name" value="HTH_1"/>
    <property type="match status" value="1"/>
</dbReference>
<evidence type="ECO:0000256" key="1">
    <source>
        <dbReference type="ARBA" id="ARBA00009437"/>
    </source>
</evidence>
<dbReference type="RefSeq" id="WP_132551576.1">
    <property type="nucleotide sequence ID" value="NZ_SMAA01000027.1"/>
</dbReference>
<protein>
    <submittedName>
        <fullName evidence="6">DNA-binding transcriptional LysR family regulator</fullName>
    </submittedName>
</protein>
<keyword evidence="3 6" id="KW-0238">DNA-binding</keyword>
<evidence type="ECO:0000259" key="5">
    <source>
        <dbReference type="PROSITE" id="PS50931"/>
    </source>
</evidence>
<evidence type="ECO:0000256" key="2">
    <source>
        <dbReference type="ARBA" id="ARBA00023015"/>
    </source>
</evidence>
<accession>A0A4R3K1T4</accession>
<dbReference type="Gene3D" id="3.40.190.290">
    <property type="match status" value="1"/>
</dbReference>
<feature type="domain" description="HTH lysR-type" evidence="5">
    <location>
        <begin position="1"/>
        <end position="58"/>
    </location>
</feature>
<dbReference type="InterPro" id="IPR000847">
    <property type="entry name" value="LysR_HTH_N"/>
</dbReference>
<keyword evidence="7" id="KW-1185">Reference proteome</keyword>
<dbReference type="EMBL" id="SMAA01000027">
    <property type="protein sequence ID" value="TCS75810.1"/>
    <property type="molecule type" value="Genomic_DNA"/>
</dbReference>
<dbReference type="GO" id="GO:0003700">
    <property type="term" value="F:DNA-binding transcription factor activity"/>
    <property type="evidence" value="ECO:0007669"/>
    <property type="project" value="InterPro"/>
</dbReference>
<dbReference type="InterPro" id="IPR005119">
    <property type="entry name" value="LysR_subst-bd"/>
</dbReference>
<dbReference type="OrthoDB" id="1624015at2"/>
<evidence type="ECO:0000256" key="4">
    <source>
        <dbReference type="ARBA" id="ARBA00023163"/>
    </source>
</evidence>
<dbReference type="CDD" id="cd08420">
    <property type="entry name" value="PBP2_CysL_like"/>
    <property type="match status" value="1"/>
</dbReference>
<gene>
    <name evidence="6" type="ORF">EDC37_1279</name>
</gene>
<comment type="caution">
    <text evidence="6">The sequence shown here is derived from an EMBL/GenBank/DDBJ whole genome shotgun (WGS) entry which is preliminary data.</text>
</comment>